<protein>
    <submittedName>
        <fullName evidence="1">Uncharacterized protein</fullName>
    </submittedName>
</protein>
<accession>A0A650GPS8</accession>
<organism evidence="1">
    <name type="scientific">Raphanus sativus</name>
    <name type="common">Radish</name>
    <name type="synonym">Raphanus raphanistrum var. sativus</name>
    <dbReference type="NCBI Taxonomy" id="3726"/>
    <lineage>
        <taxon>Eukaryota</taxon>
        <taxon>Viridiplantae</taxon>
        <taxon>Streptophyta</taxon>
        <taxon>Embryophyta</taxon>
        <taxon>Tracheophyta</taxon>
        <taxon>Spermatophyta</taxon>
        <taxon>Magnoliopsida</taxon>
        <taxon>eudicotyledons</taxon>
        <taxon>Gunneridae</taxon>
        <taxon>Pentapetalae</taxon>
        <taxon>rosids</taxon>
        <taxon>malvids</taxon>
        <taxon>Brassicales</taxon>
        <taxon>Brassicaceae</taxon>
        <taxon>Brassiceae</taxon>
        <taxon>Raphanus</taxon>
    </lineage>
</organism>
<reference evidence="1" key="1">
    <citation type="submission" date="2019-06" db="EMBL/GenBank/DDBJ databases">
        <title>Complete mitochondrial genome sequencing of NWB CMS and Normal type.</title>
        <authorList>
            <person name="Zhang L."/>
            <person name="Wang Q."/>
            <person name="Wang Y."/>
        </authorList>
    </citation>
    <scope>NUCLEOTIDE SEQUENCE</scope>
    <source>
        <strain evidence="1">YB-B</strain>
    </source>
</reference>
<geneLocation type="mitochondrion" evidence="1"/>
<dbReference type="EMBL" id="MN056359">
    <property type="protein sequence ID" value="QGW48566.1"/>
    <property type="molecule type" value="Genomic_DNA"/>
</dbReference>
<keyword evidence="1" id="KW-0496">Mitochondrion</keyword>
<name>A0A650GPS8_RAPSA</name>
<evidence type="ECO:0000313" key="1">
    <source>
        <dbReference type="EMBL" id="QGW48566.1"/>
    </source>
</evidence>
<gene>
    <name evidence="1" type="primary">orf73f</name>
</gene>
<proteinExistence type="predicted"/>
<dbReference type="AlphaFoldDB" id="A0A650GPS8"/>
<sequence>MLQLLSQHPLLIYIQKDCVLIEAVPESSLVAFLYPHVVQWEWEIGEKAETELTEIEVYSVLRNGFGQYNTEYY</sequence>